<proteinExistence type="predicted"/>
<dbReference type="OrthoDB" id="5522958at2"/>
<dbReference type="KEGG" id="mbd:MEBOL_000554"/>
<evidence type="ECO:0000256" key="1">
    <source>
        <dbReference type="SAM" id="MobiDB-lite"/>
    </source>
</evidence>
<name>A0A286NVE9_9BACT</name>
<gene>
    <name evidence="2" type="ORF">MEBOL_000554</name>
</gene>
<accession>A0A286NVE9</accession>
<dbReference type="EMBL" id="CP022163">
    <property type="protein sequence ID" value="ATB27116.1"/>
    <property type="molecule type" value="Genomic_DNA"/>
</dbReference>
<dbReference type="InterPro" id="IPR021527">
    <property type="entry name" value="DUF2795"/>
</dbReference>
<dbReference type="Pfam" id="PF11387">
    <property type="entry name" value="DUF2795"/>
    <property type="match status" value="1"/>
</dbReference>
<sequence>MDYLQPVSDDDMKPTSPDELADDAALTQALNGAVFPLSCRQLVWLARENDAPAPLLSRLSALASGSFDSLASVRTALEPQVRGAERAVDTLPSSPSHR</sequence>
<dbReference type="Proteomes" id="UP000217289">
    <property type="component" value="Chromosome"/>
</dbReference>
<organism evidence="2 3">
    <name type="scientific">Melittangium boletus DSM 14713</name>
    <dbReference type="NCBI Taxonomy" id="1294270"/>
    <lineage>
        <taxon>Bacteria</taxon>
        <taxon>Pseudomonadati</taxon>
        <taxon>Myxococcota</taxon>
        <taxon>Myxococcia</taxon>
        <taxon>Myxococcales</taxon>
        <taxon>Cystobacterineae</taxon>
        <taxon>Archangiaceae</taxon>
        <taxon>Melittangium</taxon>
    </lineage>
</organism>
<feature type="region of interest" description="Disordered" evidence="1">
    <location>
        <begin position="79"/>
        <end position="98"/>
    </location>
</feature>
<evidence type="ECO:0000313" key="3">
    <source>
        <dbReference type="Proteomes" id="UP000217289"/>
    </source>
</evidence>
<protein>
    <recommendedName>
        <fullName evidence="4">DUF2795 domain-containing protein</fullName>
    </recommendedName>
</protein>
<keyword evidence="3" id="KW-1185">Reference proteome</keyword>
<dbReference type="AlphaFoldDB" id="A0A286NVE9"/>
<reference evidence="2 3" key="1">
    <citation type="submission" date="2017-06" db="EMBL/GenBank/DDBJ databases">
        <authorList>
            <person name="Kim H.J."/>
            <person name="Triplett B.A."/>
        </authorList>
    </citation>
    <scope>NUCLEOTIDE SEQUENCE [LARGE SCALE GENOMIC DNA]</scope>
    <source>
        <strain evidence="2 3">DSM 14713</strain>
    </source>
</reference>
<evidence type="ECO:0008006" key="4">
    <source>
        <dbReference type="Google" id="ProtNLM"/>
    </source>
</evidence>
<evidence type="ECO:0000313" key="2">
    <source>
        <dbReference type="EMBL" id="ATB27116.1"/>
    </source>
</evidence>